<accession>A0A8T3B5N9</accession>
<evidence type="ECO:0000313" key="2">
    <source>
        <dbReference type="EMBL" id="KAI0504794.1"/>
    </source>
</evidence>
<feature type="region of interest" description="Disordered" evidence="1">
    <location>
        <begin position="1"/>
        <end position="66"/>
    </location>
</feature>
<feature type="compositionally biased region" description="Basic and acidic residues" evidence="1">
    <location>
        <begin position="35"/>
        <end position="44"/>
    </location>
</feature>
<evidence type="ECO:0000256" key="1">
    <source>
        <dbReference type="SAM" id="MobiDB-lite"/>
    </source>
</evidence>
<sequence length="66" mass="7422">MVTFAASQDFRSDVEEASLASLPPHYFKPSNFTSREAHEAEAGAKKWRRGKKQNGEDEKVNPKSIN</sequence>
<gene>
    <name evidence="2" type="ORF">KFK09_015747</name>
</gene>
<feature type="compositionally biased region" description="Basic and acidic residues" evidence="1">
    <location>
        <begin position="53"/>
        <end position="66"/>
    </location>
</feature>
<dbReference type="Proteomes" id="UP000829196">
    <property type="component" value="Unassembled WGS sequence"/>
</dbReference>
<proteinExistence type="predicted"/>
<organism evidence="2 3">
    <name type="scientific">Dendrobium nobile</name>
    <name type="common">Orchid</name>
    <dbReference type="NCBI Taxonomy" id="94219"/>
    <lineage>
        <taxon>Eukaryota</taxon>
        <taxon>Viridiplantae</taxon>
        <taxon>Streptophyta</taxon>
        <taxon>Embryophyta</taxon>
        <taxon>Tracheophyta</taxon>
        <taxon>Spermatophyta</taxon>
        <taxon>Magnoliopsida</taxon>
        <taxon>Liliopsida</taxon>
        <taxon>Asparagales</taxon>
        <taxon>Orchidaceae</taxon>
        <taxon>Epidendroideae</taxon>
        <taxon>Malaxideae</taxon>
        <taxon>Dendrobiinae</taxon>
        <taxon>Dendrobium</taxon>
    </lineage>
</organism>
<name>A0A8T3B5N9_DENNO</name>
<protein>
    <submittedName>
        <fullName evidence="2">Uncharacterized protein</fullName>
    </submittedName>
</protein>
<evidence type="ECO:0000313" key="3">
    <source>
        <dbReference type="Proteomes" id="UP000829196"/>
    </source>
</evidence>
<reference evidence="2" key="1">
    <citation type="journal article" date="2022" name="Front. Genet.">
        <title>Chromosome-Scale Assembly of the Dendrobium nobile Genome Provides Insights Into the Molecular Mechanism of the Biosynthesis of the Medicinal Active Ingredient of Dendrobium.</title>
        <authorList>
            <person name="Xu Q."/>
            <person name="Niu S.-C."/>
            <person name="Li K.-L."/>
            <person name="Zheng P.-J."/>
            <person name="Zhang X.-J."/>
            <person name="Jia Y."/>
            <person name="Liu Y."/>
            <person name="Niu Y.-X."/>
            <person name="Yu L.-H."/>
            <person name="Chen D.-F."/>
            <person name="Zhang G.-Q."/>
        </authorList>
    </citation>
    <scope>NUCLEOTIDE SEQUENCE</scope>
    <source>
        <tissue evidence="2">Leaf</tissue>
    </source>
</reference>
<keyword evidence="3" id="KW-1185">Reference proteome</keyword>
<dbReference type="AlphaFoldDB" id="A0A8T3B5N9"/>
<dbReference type="EMBL" id="JAGYWB010000011">
    <property type="protein sequence ID" value="KAI0504794.1"/>
    <property type="molecule type" value="Genomic_DNA"/>
</dbReference>
<comment type="caution">
    <text evidence="2">The sequence shown here is derived from an EMBL/GenBank/DDBJ whole genome shotgun (WGS) entry which is preliminary data.</text>
</comment>